<protein>
    <submittedName>
        <fullName evidence="1">Uncharacterized protein</fullName>
    </submittedName>
</protein>
<reference evidence="2" key="2">
    <citation type="journal article" date="2016" name="Environ. Microbiol. Rep.">
        <title>Analysis of defence systems and a conjugative IncP-1 plasmid in the marine polyaromatic hydrocarbons-degrading bacterium Cycloclasticus sp. 78-ME.</title>
        <authorList>
            <person name="Yakimov M.M."/>
            <person name="Crisafi F."/>
            <person name="Messina E."/>
            <person name="Smedile F."/>
            <person name="Lopatina A."/>
            <person name="Denaro R."/>
            <person name="Pieper D.H."/>
            <person name="Golyshin P.N."/>
            <person name="Giuliano L."/>
        </authorList>
    </citation>
    <scope>NUCLEOTIDE SEQUENCE [LARGE SCALE GENOMIC DNA]</scope>
    <source>
        <strain evidence="2">78-ME</strain>
    </source>
</reference>
<organism evidence="1 2">
    <name type="scientific">Cycloclasticus zancles 78-ME</name>
    <dbReference type="NCBI Taxonomy" id="1198232"/>
    <lineage>
        <taxon>Bacteria</taxon>
        <taxon>Pseudomonadati</taxon>
        <taxon>Pseudomonadota</taxon>
        <taxon>Gammaproteobacteria</taxon>
        <taxon>Thiotrichales</taxon>
        <taxon>Piscirickettsiaceae</taxon>
        <taxon>Cycloclasticus</taxon>
    </lineage>
</organism>
<reference evidence="1 2" key="1">
    <citation type="submission" date="2013-05" db="EMBL/GenBank/DDBJ databases">
        <title>Between feast and famine: a lifestyle of most important marine PAH-degrading bacterium Cycloclasticus sp. 7ME.</title>
        <authorList>
            <person name="Yakimov M.M."/>
            <person name="Messina E."/>
            <person name="Genovese M."/>
            <person name="Denaro R."/>
            <person name="Crisafi F."/>
            <person name="Russo D."/>
            <person name="Cappello S."/>
            <person name="Santisi S."/>
            <person name="Smedile F."/>
            <person name="Golyshina O.V."/>
            <person name="Tran H."/>
            <person name="Pieper D.H."/>
            <person name="Golyshin P.N."/>
            <person name="Giuliano L."/>
        </authorList>
    </citation>
    <scope>NUCLEOTIDE SEQUENCE [LARGE SCALE GENOMIC DNA]</scope>
    <source>
        <strain evidence="1 2">78-ME</strain>
    </source>
</reference>
<dbReference type="KEGG" id="cza:CYCME_2455"/>
<keyword evidence="2" id="KW-1185">Reference proteome</keyword>
<dbReference type="AlphaFoldDB" id="S5TZW4"/>
<dbReference type="EMBL" id="CP005996">
    <property type="protein sequence ID" value="AGS40760.1"/>
    <property type="molecule type" value="Genomic_DNA"/>
</dbReference>
<sequence length="38" mass="4059">MLAIGIINIDSAFVLNRSGLYFVYFAALTAVKLNGGKP</sequence>
<accession>S5TZW4</accession>
<dbReference type="HOGENOM" id="CLU_3327085_0_0_6"/>
<evidence type="ECO:0000313" key="1">
    <source>
        <dbReference type="EMBL" id="AGS40760.1"/>
    </source>
</evidence>
<name>S5TZW4_9GAMM</name>
<dbReference type="Proteomes" id="UP000015380">
    <property type="component" value="Chromosome"/>
</dbReference>
<proteinExistence type="predicted"/>
<evidence type="ECO:0000313" key="2">
    <source>
        <dbReference type="Proteomes" id="UP000015380"/>
    </source>
</evidence>
<gene>
    <name evidence="1" type="ORF">CYCME_2455</name>
</gene>
<dbReference type="PATRIC" id="fig|1198232.3.peg.2417"/>